<dbReference type="RefSeq" id="WP_284263509.1">
    <property type="nucleotide sequence ID" value="NZ_BSOW01000004.1"/>
</dbReference>
<name>A0ABQ6ARV5_9BRAD</name>
<dbReference type="InterPro" id="IPR021333">
    <property type="entry name" value="DUF2946"/>
</dbReference>
<dbReference type="Proteomes" id="UP001156905">
    <property type="component" value="Unassembled WGS sequence"/>
</dbReference>
<comment type="caution">
    <text evidence="2">The sequence shown here is derived from an EMBL/GenBank/DDBJ whole genome shotgun (WGS) entry which is preliminary data.</text>
</comment>
<feature type="chain" id="PRO_5045945649" description="DUF2946 domain-containing protein" evidence="1">
    <location>
        <begin position="23"/>
        <end position="124"/>
    </location>
</feature>
<gene>
    <name evidence="2" type="ORF">GCM10007857_16980</name>
</gene>
<evidence type="ECO:0008006" key="4">
    <source>
        <dbReference type="Google" id="ProtNLM"/>
    </source>
</evidence>
<keyword evidence="1" id="KW-0732">Signal</keyword>
<sequence>MRARLQKYLPLVLIALAMQVLAPIAACWAAGVVVADPLQNAVICHANGGSGAGIDDRTSPPGSHAGACSLCCLAQASASLDAPQTVFATPVRPSECVAWRDAADRVAEPHRGSNTQARAPPQFS</sequence>
<evidence type="ECO:0000313" key="2">
    <source>
        <dbReference type="EMBL" id="GLR84988.1"/>
    </source>
</evidence>
<reference evidence="3" key="1">
    <citation type="journal article" date="2019" name="Int. J. Syst. Evol. Microbiol.">
        <title>The Global Catalogue of Microorganisms (GCM) 10K type strain sequencing project: providing services to taxonomists for standard genome sequencing and annotation.</title>
        <authorList>
            <consortium name="The Broad Institute Genomics Platform"/>
            <consortium name="The Broad Institute Genome Sequencing Center for Infectious Disease"/>
            <person name="Wu L."/>
            <person name="Ma J."/>
        </authorList>
    </citation>
    <scope>NUCLEOTIDE SEQUENCE [LARGE SCALE GENOMIC DNA]</scope>
    <source>
        <strain evidence="3">NBRC 102520</strain>
    </source>
</reference>
<organism evidence="2 3">
    <name type="scientific">Bradyrhizobium iriomotense</name>
    <dbReference type="NCBI Taxonomy" id="441950"/>
    <lineage>
        <taxon>Bacteria</taxon>
        <taxon>Pseudomonadati</taxon>
        <taxon>Pseudomonadota</taxon>
        <taxon>Alphaproteobacteria</taxon>
        <taxon>Hyphomicrobiales</taxon>
        <taxon>Nitrobacteraceae</taxon>
        <taxon>Bradyrhizobium</taxon>
    </lineage>
</organism>
<proteinExistence type="predicted"/>
<keyword evidence="3" id="KW-1185">Reference proteome</keyword>
<evidence type="ECO:0000256" key="1">
    <source>
        <dbReference type="SAM" id="SignalP"/>
    </source>
</evidence>
<protein>
    <recommendedName>
        <fullName evidence="4">DUF2946 domain-containing protein</fullName>
    </recommendedName>
</protein>
<dbReference type="EMBL" id="BSOW01000004">
    <property type="protein sequence ID" value="GLR84988.1"/>
    <property type="molecule type" value="Genomic_DNA"/>
</dbReference>
<accession>A0ABQ6ARV5</accession>
<feature type="signal peptide" evidence="1">
    <location>
        <begin position="1"/>
        <end position="22"/>
    </location>
</feature>
<dbReference type="Pfam" id="PF11162">
    <property type="entry name" value="DUF2946"/>
    <property type="match status" value="1"/>
</dbReference>
<evidence type="ECO:0000313" key="3">
    <source>
        <dbReference type="Proteomes" id="UP001156905"/>
    </source>
</evidence>